<dbReference type="PANTHER" id="PTHR33529">
    <property type="entry name" value="SLR0882 PROTEIN-RELATED"/>
    <property type="match status" value="1"/>
</dbReference>
<keyword evidence="3" id="KW-0813">Transport</keyword>
<dbReference type="RefSeq" id="WP_074744309.1">
    <property type="nucleotide sequence ID" value="NZ_FOCT01000002.1"/>
</dbReference>
<evidence type="ECO:0000256" key="7">
    <source>
        <dbReference type="ARBA" id="ARBA00022989"/>
    </source>
</evidence>
<name>A0A1H8DE32_9PROT</name>
<accession>A0A1H8DE32</accession>
<evidence type="ECO:0000256" key="4">
    <source>
        <dbReference type="ARBA" id="ARBA00022475"/>
    </source>
</evidence>
<dbReference type="GO" id="GO:0015920">
    <property type="term" value="P:lipopolysaccharide transport"/>
    <property type="evidence" value="ECO:0007669"/>
    <property type="project" value="TreeGrafter"/>
</dbReference>
<proteinExistence type="predicted"/>
<feature type="transmembrane region" description="Helical" evidence="9">
    <location>
        <begin position="332"/>
        <end position="351"/>
    </location>
</feature>
<dbReference type="GO" id="GO:0055085">
    <property type="term" value="P:transmembrane transport"/>
    <property type="evidence" value="ECO:0007669"/>
    <property type="project" value="InterPro"/>
</dbReference>
<evidence type="ECO:0000256" key="1">
    <source>
        <dbReference type="ARBA" id="ARBA00004429"/>
    </source>
</evidence>
<keyword evidence="8 9" id="KW-0472">Membrane</keyword>
<protein>
    <recommendedName>
        <fullName evidence="2">Lipopolysaccharide export system permease protein LptF</fullName>
    </recommendedName>
</protein>
<keyword evidence="4" id="KW-1003">Cell membrane</keyword>
<evidence type="ECO:0000313" key="11">
    <source>
        <dbReference type="Proteomes" id="UP000183898"/>
    </source>
</evidence>
<keyword evidence="6 9" id="KW-0812">Transmembrane</keyword>
<dbReference type="InterPro" id="IPR005495">
    <property type="entry name" value="LptG/LptF_permease"/>
</dbReference>
<feature type="transmembrane region" description="Helical" evidence="9">
    <location>
        <begin position="12"/>
        <end position="37"/>
    </location>
</feature>
<dbReference type="AlphaFoldDB" id="A0A1H8DE32"/>
<feature type="transmembrane region" description="Helical" evidence="9">
    <location>
        <begin position="298"/>
        <end position="320"/>
    </location>
</feature>
<dbReference type="GO" id="GO:0043190">
    <property type="term" value="C:ATP-binding cassette (ABC) transporter complex"/>
    <property type="evidence" value="ECO:0007669"/>
    <property type="project" value="InterPro"/>
</dbReference>
<dbReference type="NCBIfam" id="TIGR04407">
    <property type="entry name" value="LptF_YjgP"/>
    <property type="match status" value="1"/>
</dbReference>
<gene>
    <name evidence="10" type="ORF">SAMN05216404_102244</name>
</gene>
<comment type="subcellular location">
    <subcellularLocation>
        <location evidence="1">Cell inner membrane</location>
        <topology evidence="1">Multi-pass membrane protein</topology>
    </subcellularLocation>
</comment>
<dbReference type="InterPro" id="IPR030922">
    <property type="entry name" value="LptF"/>
</dbReference>
<dbReference type="Proteomes" id="UP000183898">
    <property type="component" value="Unassembled WGS sequence"/>
</dbReference>
<feature type="transmembrane region" description="Helical" evidence="9">
    <location>
        <begin position="99"/>
        <end position="121"/>
    </location>
</feature>
<dbReference type="Pfam" id="PF03739">
    <property type="entry name" value="LptF_LptG"/>
    <property type="match status" value="1"/>
</dbReference>
<keyword evidence="5" id="KW-0997">Cell inner membrane</keyword>
<evidence type="ECO:0000256" key="8">
    <source>
        <dbReference type="ARBA" id="ARBA00023136"/>
    </source>
</evidence>
<keyword evidence="7 9" id="KW-1133">Transmembrane helix</keyword>
<evidence type="ECO:0000256" key="2">
    <source>
        <dbReference type="ARBA" id="ARBA00014213"/>
    </source>
</evidence>
<organism evidence="10 11">
    <name type="scientific">Nitrosospira multiformis</name>
    <dbReference type="NCBI Taxonomy" id="1231"/>
    <lineage>
        <taxon>Bacteria</taxon>
        <taxon>Pseudomonadati</taxon>
        <taxon>Pseudomonadota</taxon>
        <taxon>Betaproteobacteria</taxon>
        <taxon>Nitrosomonadales</taxon>
        <taxon>Nitrosomonadaceae</taxon>
        <taxon>Nitrosospira</taxon>
    </lineage>
</organism>
<evidence type="ECO:0000256" key="3">
    <source>
        <dbReference type="ARBA" id="ARBA00022448"/>
    </source>
</evidence>
<evidence type="ECO:0000256" key="6">
    <source>
        <dbReference type="ARBA" id="ARBA00022692"/>
    </source>
</evidence>
<reference evidence="10 11" key="1">
    <citation type="submission" date="2016-10" db="EMBL/GenBank/DDBJ databases">
        <authorList>
            <person name="de Groot N.N."/>
        </authorList>
    </citation>
    <scope>NUCLEOTIDE SEQUENCE [LARGE SCALE GENOMIC DNA]</scope>
    <source>
        <strain evidence="10 11">Nl18</strain>
    </source>
</reference>
<evidence type="ECO:0000313" key="10">
    <source>
        <dbReference type="EMBL" id="SEN05532.1"/>
    </source>
</evidence>
<feature type="transmembrane region" description="Helical" evidence="9">
    <location>
        <begin position="57"/>
        <end position="78"/>
    </location>
</feature>
<evidence type="ECO:0000256" key="9">
    <source>
        <dbReference type="SAM" id="Phobius"/>
    </source>
</evidence>
<feature type="transmembrane region" description="Helical" evidence="9">
    <location>
        <begin position="269"/>
        <end position="286"/>
    </location>
</feature>
<dbReference type="PANTHER" id="PTHR33529:SF7">
    <property type="entry name" value="LIPOPOLYSACCHARIDE EXPORT SYSTEM PERMEASE PROTEIN LPTF"/>
    <property type="match status" value="1"/>
</dbReference>
<evidence type="ECO:0000256" key="5">
    <source>
        <dbReference type="ARBA" id="ARBA00022519"/>
    </source>
</evidence>
<dbReference type="EMBL" id="FOCT01000002">
    <property type="protein sequence ID" value="SEN05532.1"/>
    <property type="molecule type" value="Genomic_DNA"/>
</dbReference>
<sequence>MKIIERYITRELLIPFMVVTVILATLFASFSTARFLAGAVTDSLGLVPVLRLVLLKTLIALEVLMPIALYVAVIMGLGRLHRDQEIVVLRSAGVSEHRIIYAVLIVAVPVGLISGFLSIFARPWAYEESYLLNAQAEAELNTDRFRAGRFYGSEKKGRVIYVQSKDSSGKQMKEVFHYLNKHDSTEIILARKAYQPELVFGQRPQIHLLDGSIYRVSHTGKGDTVVQFEKLVYFTDSGNVMDYRRKAAPTAALMQSDQPRDIAELQWRLSRPLATILLALIAVPFSRASPRQTKGDKTYYLAALVFAIYYILSGLAQTWVEQGTIGRVPGVWWLYAVMLLFAISLLLPGFWRKLLLRR</sequence>